<dbReference type="EMBL" id="PFER01000014">
    <property type="protein sequence ID" value="PJE73749.1"/>
    <property type="molecule type" value="Genomic_DNA"/>
</dbReference>
<protein>
    <recommendedName>
        <fullName evidence="3">Pilus assembly protein PilO</fullName>
    </recommendedName>
</protein>
<dbReference type="InterPro" id="IPR007445">
    <property type="entry name" value="PilO"/>
</dbReference>
<comment type="caution">
    <text evidence="1">The sequence shown here is derived from an EMBL/GenBank/DDBJ whole genome shotgun (WGS) entry which is preliminary data.</text>
</comment>
<dbReference type="GO" id="GO:0043107">
    <property type="term" value="P:type IV pilus-dependent motility"/>
    <property type="evidence" value="ECO:0007669"/>
    <property type="project" value="InterPro"/>
</dbReference>
<dbReference type="Proteomes" id="UP000230959">
    <property type="component" value="Unassembled WGS sequence"/>
</dbReference>
<accession>A0A2M8LAV2</accession>
<dbReference type="Gene3D" id="3.30.70.60">
    <property type="match status" value="1"/>
</dbReference>
<reference evidence="2" key="1">
    <citation type="submission" date="2017-09" db="EMBL/GenBank/DDBJ databases">
        <title>Depth-based differentiation of microbial function through sediment-hosted aquifers and enrichment of novel symbionts in the deep terrestrial subsurface.</title>
        <authorList>
            <person name="Probst A.J."/>
            <person name="Ladd B."/>
            <person name="Jarett J.K."/>
            <person name="Geller-Mcgrath D.E."/>
            <person name="Sieber C.M.K."/>
            <person name="Emerson J.B."/>
            <person name="Anantharaman K."/>
            <person name="Thomas B.C."/>
            <person name="Malmstrom R."/>
            <person name="Stieglmeier M."/>
            <person name="Klingl A."/>
            <person name="Woyke T."/>
            <person name="Ryan C.M."/>
            <person name="Banfield J.F."/>
        </authorList>
    </citation>
    <scope>NUCLEOTIDE SEQUENCE [LARGE SCALE GENOMIC DNA]</scope>
</reference>
<gene>
    <name evidence="1" type="ORF">COV02_00860</name>
</gene>
<dbReference type="AlphaFoldDB" id="A0A2M8LAV2"/>
<sequence length="187" mass="20975">MFRIIISIFFIAAGTFIFFGETKGMYGEIKIKTVESDVLDNALVVSRQVKSARDNLLAQYNQISQIDIDRLNIMLPAQPESVKIILQIDNILRRKGMVLKSIDIKNQEKSPEDKVAAAAAGINSDTFSTLPLTISVSGTYGAFYSFVKDVEQSLRLMDIKRVNFSVSDSDVYNFNIEAVAYWKKSSQ</sequence>
<proteinExistence type="predicted"/>
<name>A0A2M8LAV2_9BACT</name>
<dbReference type="Pfam" id="PF04350">
    <property type="entry name" value="PilO"/>
    <property type="match status" value="1"/>
</dbReference>
<dbReference type="InterPro" id="IPR014717">
    <property type="entry name" value="Transl_elong_EF1B/ribsomal_bS6"/>
</dbReference>
<evidence type="ECO:0000313" key="1">
    <source>
        <dbReference type="EMBL" id="PJE73749.1"/>
    </source>
</evidence>
<dbReference type="GO" id="GO:0043683">
    <property type="term" value="P:type IV pilus assembly"/>
    <property type="evidence" value="ECO:0007669"/>
    <property type="project" value="InterPro"/>
</dbReference>
<evidence type="ECO:0008006" key="3">
    <source>
        <dbReference type="Google" id="ProtNLM"/>
    </source>
</evidence>
<evidence type="ECO:0000313" key="2">
    <source>
        <dbReference type="Proteomes" id="UP000230959"/>
    </source>
</evidence>
<organism evidence="1 2">
    <name type="scientific">Candidatus Terrybacteria bacterium CG10_big_fil_rev_8_21_14_0_10_41_10</name>
    <dbReference type="NCBI Taxonomy" id="1975026"/>
    <lineage>
        <taxon>Bacteria</taxon>
        <taxon>Candidatus Terryibacteriota</taxon>
    </lineage>
</organism>